<dbReference type="Gene3D" id="3.40.50.150">
    <property type="entry name" value="Vaccinia Virus protein VP39"/>
    <property type="match status" value="1"/>
</dbReference>
<keyword evidence="2" id="KW-0597">Phosphoprotein</keyword>
<dbReference type="InterPro" id="IPR023213">
    <property type="entry name" value="CAT-like_dom_sf"/>
</dbReference>
<dbReference type="Gene3D" id="3.40.50.980">
    <property type="match status" value="4"/>
</dbReference>
<dbReference type="FunFam" id="3.30.300.30:FF:000015">
    <property type="entry name" value="Nonribosomal peptide synthase SidD"/>
    <property type="match status" value="2"/>
</dbReference>
<dbReference type="InterPro" id="IPR010071">
    <property type="entry name" value="AA_adenyl_dom"/>
</dbReference>
<reference evidence="6 7" key="1">
    <citation type="journal article" date="2016" name="PLoS Pathog.">
        <title>Biosynthesis of antibiotic leucinostatins in bio-control fungus Purpureocillium lilacinum and their inhibition on phytophthora revealed by genome mining.</title>
        <authorList>
            <person name="Wang G."/>
            <person name="Liu Z."/>
            <person name="Lin R."/>
            <person name="Li E."/>
            <person name="Mao Z."/>
            <person name="Ling J."/>
            <person name="Yang Y."/>
            <person name="Yin W.B."/>
            <person name="Xie B."/>
        </authorList>
    </citation>
    <scope>NUCLEOTIDE SEQUENCE [LARGE SCALE GENOMIC DNA]</scope>
    <source>
        <strain evidence="6">170</strain>
    </source>
</reference>
<dbReference type="NCBIfam" id="NF003417">
    <property type="entry name" value="PRK04813.1"/>
    <property type="match status" value="5"/>
</dbReference>
<name>A0A179F8A1_METCM</name>
<comment type="similarity">
    <text evidence="4">Belongs to the NRP synthetase family.</text>
</comment>
<dbReference type="GO" id="GO:0031177">
    <property type="term" value="F:phosphopantetheine binding"/>
    <property type="evidence" value="ECO:0007669"/>
    <property type="project" value="InterPro"/>
</dbReference>
<dbReference type="GO" id="GO:0016874">
    <property type="term" value="F:ligase activity"/>
    <property type="evidence" value="ECO:0007669"/>
    <property type="project" value="UniProtKB-KW"/>
</dbReference>
<evidence type="ECO:0000256" key="1">
    <source>
        <dbReference type="ARBA" id="ARBA00022450"/>
    </source>
</evidence>
<dbReference type="InterPro" id="IPR036291">
    <property type="entry name" value="NAD(P)-bd_dom_sf"/>
</dbReference>
<dbReference type="SUPFAM" id="SSF51735">
    <property type="entry name" value="NAD(P)-binding Rossmann-fold domains"/>
    <property type="match status" value="1"/>
</dbReference>
<organism evidence="6 7">
    <name type="scientific">Pochonia chlamydosporia 170</name>
    <dbReference type="NCBI Taxonomy" id="1380566"/>
    <lineage>
        <taxon>Eukaryota</taxon>
        <taxon>Fungi</taxon>
        <taxon>Dikarya</taxon>
        <taxon>Ascomycota</taxon>
        <taxon>Pezizomycotina</taxon>
        <taxon>Sordariomycetes</taxon>
        <taxon>Hypocreomycetidae</taxon>
        <taxon>Hypocreales</taxon>
        <taxon>Clavicipitaceae</taxon>
        <taxon>Pochonia</taxon>
    </lineage>
</organism>
<feature type="domain" description="Carrier" evidence="5">
    <location>
        <begin position="2560"/>
        <end position="2636"/>
    </location>
</feature>
<dbReference type="InterPro" id="IPR020845">
    <property type="entry name" value="AMP-binding_CS"/>
</dbReference>
<dbReference type="Pfam" id="PF07993">
    <property type="entry name" value="NAD_binding_4"/>
    <property type="match status" value="1"/>
</dbReference>
<dbReference type="CDD" id="cd05930">
    <property type="entry name" value="A_NRPS"/>
    <property type="match status" value="2"/>
</dbReference>
<dbReference type="Proteomes" id="UP000078397">
    <property type="component" value="Unassembled WGS sequence"/>
</dbReference>
<dbReference type="InterPro" id="IPR001242">
    <property type="entry name" value="Condensation_dom"/>
</dbReference>
<evidence type="ECO:0000259" key="5">
    <source>
        <dbReference type="PROSITE" id="PS50075"/>
    </source>
</evidence>
<evidence type="ECO:0000256" key="4">
    <source>
        <dbReference type="ARBA" id="ARBA00029454"/>
    </source>
</evidence>
<dbReference type="Gene3D" id="2.30.38.10">
    <property type="entry name" value="Luciferase, Domain 3"/>
    <property type="match status" value="2"/>
</dbReference>
<dbReference type="SUPFAM" id="SSF47336">
    <property type="entry name" value="ACP-like"/>
    <property type="match status" value="2"/>
</dbReference>
<dbReference type="InterPro" id="IPR020806">
    <property type="entry name" value="PKS_PP-bd"/>
</dbReference>
<dbReference type="STRING" id="1380566.A0A179F8A1"/>
<accession>A0A179F8A1</accession>
<dbReference type="NCBIfam" id="TIGR01733">
    <property type="entry name" value="AA-adenyl-dom"/>
    <property type="match status" value="2"/>
</dbReference>
<dbReference type="InterPro" id="IPR025110">
    <property type="entry name" value="AMP-bd_C"/>
</dbReference>
<keyword evidence="3" id="KW-0436">Ligase</keyword>
<dbReference type="Gene3D" id="3.30.559.30">
    <property type="entry name" value="Nonribosomal peptide synthetase, condensation domain"/>
    <property type="match status" value="3"/>
</dbReference>
<keyword evidence="7" id="KW-1185">Reference proteome</keyword>
<evidence type="ECO:0000256" key="3">
    <source>
        <dbReference type="ARBA" id="ARBA00022598"/>
    </source>
</evidence>
<dbReference type="InterPro" id="IPR029063">
    <property type="entry name" value="SAM-dependent_MTases_sf"/>
</dbReference>
<dbReference type="GO" id="GO:0044550">
    <property type="term" value="P:secondary metabolite biosynthetic process"/>
    <property type="evidence" value="ECO:0007669"/>
    <property type="project" value="TreeGrafter"/>
</dbReference>
<dbReference type="RefSeq" id="XP_022284147.1">
    <property type="nucleotide sequence ID" value="XM_022429027.1"/>
</dbReference>
<dbReference type="InterPro" id="IPR000873">
    <property type="entry name" value="AMP-dep_synth/lig_dom"/>
</dbReference>
<protein>
    <submittedName>
        <fullName evidence="6">HC-toxin synthetase</fullName>
    </submittedName>
</protein>
<feature type="domain" description="Carrier" evidence="5">
    <location>
        <begin position="1480"/>
        <end position="1554"/>
    </location>
</feature>
<dbReference type="InterPro" id="IPR009081">
    <property type="entry name" value="PP-bd_ACP"/>
</dbReference>
<dbReference type="CDD" id="cd05918">
    <property type="entry name" value="A_NRPS_SidN3_like"/>
    <property type="match status" value="1"/>
</dbReference>
<evidence type="ECO:0000256" key="2">
    <source>
        <dbReference type="ARBA" id="ARBA00022553"/>
    </source>
</evidence>
<keyword evidence="1" id="KW-0596">Phosphopantetheine</keyword>
<dbReference type="InterPro" id="IPR045851">
    <property type="entry name" value="AMP-bd_C_sf"/>
</dbReference>
<dbReference type="OrthoDB" id="416786at2759"/>
<dbReference type="PROSITE" id="PS00455">
    <property type="entry name" value="AMP_BINDING"/>
    <property type="match status" value="3"/>
</dbReference>
<dbReference type="GO" id="GO:0005737">
    <property type="term" value="C:cytoplasm"/>
    <property type="evidence" value="ECO:0007669"/>
    <property type="project" value="TreeGrafter"/>
</dbReference>
<dbReference type="SMART" id="SM00823">
    <property type="entry name" value="PKS_PP"/>
    <property type="match status" value="1"/>
</dbReference>
<dbReference type="Gene3D" id="1.10.1200.10">
    <property type="entry name" value="ACP-like"/>
    <property type="match status" value="2"/>
</dbReference>
<sequence>MVAPEDTSVEVTKGNSKVQPLRITRMKSTGLPSAASAIQTHIAGDILDNKTRVKGDEVSLSDRMKNGHGCGQPDFAQKWYARERQRILLQNPHLARTNFSVALEIRGPFQEQALQVALDLMVKRHEILKTTFSLRDDNKTAIVHSSKVKNLKVVDFLHDDEASLVRVLEQNEAESFDLENETPWRVSLYRLNEERHILFIVMHCIVADYRSPRILVRELSSLYSVSGQKQYAVQVESVSLQPRRHPNLELTDRELQDCQDRLYSLVNELQGVRPLELPPDRPRPAVLSGRFGKQSVQLDPTLYCELQNFCAKTNADLSATLLAAFIAAHYRLTGADDTLLGVLVEIDRPKEFSNTIGFVENLQLLRSAVEDKSFVELVGHVHNSFFVSNSSQDIPFELIAAELQKTTQVFAPSHHPLVQTALFLHSETDPNDYSFEGTSTHVIDYPVSSRFDVELHFHQGEEARCELLFSTDLFVPETICNLLSIFQTTLEQAVKNPNLAIASLPLLTDKEFNRLMDLDLIRVNESEYPRECSIVDIFRQQVANCADAVAVKDSTTELTYSQLDHQSDVLSWWLSCKGFAPETIITVLAIRSCETIVALLGILKANMAYLPLDANQPDDRIEKILLSMESPRLVLCSQSIRRPTLKQIDAEFVCITDVFRHSATKVVQLVSPSATSLAYVMFTSGSTGKPKGVMIEHRAIVRLVKNSNGVEYMAVHSNTAHMANIAFDASTWEIYAALLNGGTIICIDALTVLHHRTVEDTFVRQKIHNAIFTTALFKEYLVGCPGLFRDLRAVYVGAEKVNPKDFNAAQKLIHGNLYHVYGPTENTSFSTIYLSSKTETYTNTVPLGAPVSNSGAYVMDSQLRLLPLGVIGELVVTGDGLARGYTDSHLDQGRFVSIDINGKSIRAYRTGDFVRRRPADGQLEFIGRIDGQLKIRGHRLELEEVEQVLRSWGPVKDAVVLVSKVKEDKQSDLIGFVTLGETNSPSGDDEQDPTFEDDQVGGWGDLFNADKYLILDDTEKSKLGRDFTAWTSMYDGQNIDPVEMNEWLDDTIATIRDGGQPGDVLEIGSGSGMILFNMAEGLTSYIGLDPAQRAVDFVNAMIPTIPGLVDKVRVELGTATDTRKLREFKFPNLVIINSVAQYFPSLDYLSSVVEDLLNLDGTERLFFGDIRSFALYREFQVSTALHRMGNSASASEVLGQMAQVERSEEELLIDPSFFTALADRYPDSVEHVEIIPKRMKATNELSCYRYSAVVHLKQQGRQVQIRDVPEADWIDFMAQELDYQLLLKILQSHSRDSSAIIAVSNIPHSKTILERWAVDVLDGGNASELQDNWYSLASEKAKSCPSLSAIDLVELSKISGFRVEISWARQRSQRGGLDAIFHRFHPVGCHSRLQLRFPSENHRHVLESLGTQPLWLRQSRKVEHDLRKYIRSQLPSYMVPKIIRAIKKIPVNNNGKIDRQALGKRIKTAELSKSDNIEAPPRNELDRAICEEFLRVLGVSVGIHDDFFEHGGHSLNATRATSGINTRLSANITVKDIFDCPTVAALSERIKTSTDSRRYVPIPRNDANGPIEQSYAQRRLWFLEQLYPGSTWYLMPFAVRLRGSLNCDALVAALCALEKRHESLRTTFEQQNGVGLQIVHPFQPKTLDIIDVPAENGEEAIRKALHQEHTKPFDLENEAGWRVKLYRRNGKDFVLSIVMHHIISDGWSVDILQRELAEFYSTACQAENLLSEVKQLSIRYQDYATWQKGQGQIEEHQRQLAYWVKHLDGSRPAELFCDRRRPASLSGKAATQEFKIPSSLHDKLVKFCNARRHITPFIVLLAAFRATHYRLTGSADATIGIPIANRNREELEDIIGFFVNIQCMRIRIENESFEELVQSVQSTATSAFANQDVPFESIVSRLQTHRDASRNPLVQMVFALHSQLDLGQFRLTGLESEQMSLSVTSRFDLECHIFQEKQSLRGNIVYSTDLYEPPTIENLTRTFYDLLERGLCEPEIKLVDLPLLTPESQTKLEQLGVLEMNRCSHTRNSTVVDVFRQQVAAHPDKIAVKDSTKALTYSDLDKQSDRLRDWLTQKEMAVESLVGVYATRSCRTIVTFLGILKAHLGYLPLDIKLPPARIENILSALEGELLILAGDDLVLPTIQRQDVHFVRVSDILDDELLDKDMFSRCSIPTTSSVAYVMFTSGSTGKPKGVVVEHRGIVRLATQQTDVMKHLDPKKNMAHVSNIAFDASTWEIYTALLNGGTLICVDDLASLDANALTDIFIKEHVQNALFTPLLLKEFVQHPRLLQEMHTVCTGGELCDPAVFNAALALVSGTVIHCYGPTEDTCISSVYCPEGEVITDRVPIGRSISNSWAYIMDSNLQVVPIGVVGELVIAGDGLARGYTNPQLNTNRFVSVTVCGRQIRAYRTGDYARYRPVDGQLDFLGRIDVQVKIRGHRVEVAEIEQALQNHSRVGGAVVVSQHEKDGSSRLSAFVATKEIEVRIDTRPLIDHEAEVSQLQISQLHDELFAMLRASLPSYMIPTSIQILNKLPINENGKIDRRVLANTVVNPVVSDSSKRQPTLAIERKMQNIWSNVLKMDPKLIGVDDNFFWIGGDSISAMKVVAAAREDGLSISVGDIFSDSRLSQVSQKAVPLLGSSSEYIAPFTLVCGSQDIPSLVEGISSQCHGGAHVQDAFPCTPLQEGFMSLSSKQQGGYVMQAVMKLSPSVLISAFCGAWEKVFRVYPILRTRIASHNQFGLLQVVLDEDIEWIDANKPDEYIQSDRAKPMGIGEPLSRFALVKDDVGLQRWFVLTMHHALYDGWSMSLILDAVDRAYREQPLNTPPQFQLFIQHVLSQQSTEGEDYWRKVMEGYRSVPFPTLPLSVKQQPLADQALTYQFARLGDQNTDITIATILRGAWALVAGHMTNCSDVVFGATVFGRNAPIPDIDRMPAPTIATVPVRVKFAGSQKVSEYLKSVQQDSSKMISFEQMGLHRIAKISTETRQACSFQTLLVIQPQSHTSEPNSLGTWENEDQDRFFNSHSLVLDMEIKAETISIIVNFDSSVIERWVVHALLVRLEHVVQQLQSSPETTLDDIQVTSPRDLTQLWQWNAAVPKTIKRCIHNMIEENVKDRPHAQAVCAWDGELTYAELDKLSTILSQRLSSLRVGPEVTVPLCFEKSRWTVVGMMAVLKAGGAFVLLEPSQPISRLRSIMDQIRSPLVVSSVIQAPLCANLAELILPIGPSYFLNIPEARPFHPAVTPLPSSAMYIVFTSGSTGSPKGVIITHEAFCSAVTHQSGLFGYSKTTRAFDFSSYMFDVCLLNTFTTLAVGGFSMKADFVDLTPSVARTLHRERLGNLKTVVLGGEVVRSDDVAGWPTDVRVITSYGPAECTPSTTINLHSLEQGGKISIGFGAGAVTWVTNVADHNKLAPLGTVGELLLEGPIVGDGYLNNPDRTQAAFIKDPEWLLNGWEGNPGRRGRLYKTGDLVRYNEDGSLVFVGRKDTQVKIRGQRVELGDVEHHIQQCMPDMSQVVVEAISVEAGSTPNLIAFIAMDARDNTMVNGDGGHSAIRSIDIGNDTRSKLTEKLPSYMIPVAFLNLSSMPSTASGKANRRRLQEIGRSFLAGEIEALKADSLECGDKANGAEIGENEELAYKLAKKIFSLIPAWNQNGHPRTARKPQSSASAYDDVMLHSAGLDSVNMMSIMAFIMYEFEVRIRMQDLMDPSTTIRRLAQLVSEAQVITQNGHLEESSTDSTESLDLIAEVDRHDARIAASQALTKSHVSGINGLHVVEATRPLRVFLTGSNGFIGLEILRQLLEHRQIGQVTALVRGKSSETAKNRLVSAAKKALWWTSLHDAKLQVWSGDLSLPKLGLGSLRWNSLKNGSAADVIIHNGADVHFSKPYTMLEATNVLSTLELLDMAVTSQNMRFVYVGGGLHTSQSKTEDEVLRDLSGTDSNGYAQTKFVAEALVKRAAARSLPGTNHLSIVRLGLVIGTSTEGFTNSNDYIWRLTASCIRVGAYNAAESDIWVPVSDVAATAMRIISTALDTTSEMDPVIQLHDGMKFGEFWAILKAMGYTLVPKSLKEWLAMIRKDIKACGETHPLWPLAHALESNVTWVPEDDSDVEVKCRDTPFKLKVAVWRSVEYLKKDGFLRASSLRMLNNI</sequence>
<dbReference type="InterPro" id="IPR036736">
    <property type="entry name" value="ACP-like_sf"/>
</dbReference>
<dbReference type="PANTHER" id="PTHR45527:SF1">
    <property type="entry name" value="FATTY ACID SYNTHASE"/>
    <property type="match status" value="1"/>
</dbReference>
<dbReference type="Pfam" id="PF13193">
    <property type="entry name" value="AMP-binding_C"/>
    <property type="match status" value="1"/>
</dbReference>
<evidence type="ECO:0000313" key="7">
    <source>
        <dbReference type="Proteomes" id="UP000078397"/>
    </source>
</evidence>
<dbReference type="GO" id="GO:0043041">
    <property type="term" value="P:amino acid activation for nonribosomal peptide biosynthetic process"/>
    <property type="evidence" value="ECO:0007669"/>
    <property type="project" value="TreeGrafter"/>
</dbReference>
<dbReference type="EMBL" id="LSBJ02000007">
    <property type="protein sequence ID" value="OAQ61656.2"/>
    <property type="molecule type" value="Genomic_DNA"/>
</dbReference>
<dbReference type="SUPFAM" id="SSF53335">
    <property type="entry name" value="S-adenosyl-L-methionine-dependent methyltransferases"/>
    <property type="match status" value="1"/>
</dbReference>
<comment type="caution">
    <text evidence="6">The sequence shown here is derived from an EMBL/GenBank/DDBJ whole genome shotgun (WGS) entry which is preliminary data.</text>
</comment>
<dbReference type="NCBIfam" id="TIGR01746">
    <property type="entry name" value="Thioester-redct"/>
    <property type="match status" value="1"/>
</dbReference>
<dbReference type="CDD" id="cd19545">
    <property type="entry name" value="FUM14_C_NRPS-like"/>
    <property type="match status" value="1"/>
</dbReference>
<dbReference type="PANTHER" id="PTHR45527">
    <property type="entry name" value="NONRIBOSOMAL PEPTIDE SYNTHETASE"/>
    <property type="match status" value="1"/>
</dbReference>
<dbReference type="PROSITE" id="PS50075">
    <property type="entry name" value="CARRIER"/>
    <property type="match status" value="2"/>
</dbReference>
<dbReference type="Gene3D" id="3.30.300.30">
    <property type="match status" value="4"/>
</dbReference>
<dbReference type="GeneID" id="28858286"/>
<dbReference type="InterPro" id="IPR013120">
    <property type="entry name" value="FAR_NAD-bd"/>
</dbReference>
<proteinExistence type="inferred from homology"/>
<dbReference type="CDD" id="cd19531">
    <property type="entry name" value="LCL_NRPS-like"/>
    <property type="match status" value="1"/>
</dbReference>
<evidence type="ECO:0000313" key="6">
    <source>
        <dbReference type="EMBL" id="OAQ61656.2"/>
    </source>
</evidence>
<dbReference type="Pfam" id="PF00550">
    <property type="entry name" value="PP-binding"/>
    <property type="match status" value="2"/>
</dbReference>
<dbReference type="Gene3D" id="3.40.50.12780">
    <property type="entry name" value="N-terminal domain of ligase-like"/>
    <property type="match status" value="1"/>
</dbReference>
<dbReference type="SUPFAM" id="SSF56801">
    <property type="entry name" value="Acetyl-CoA synthetase-like"/>
    <property type="match status" value="3"/>
</dbReference>
<dbReference type="SUPFAM" id="SSF52777">
    <property type="entry name" value="CoA-dependent acyltransferases"/>
    <property type="match status" value="6"/>
</dbReference>
<dbReference type="InterPro" id="IPR010080">
    <property type="entry name" value="Thioester_reductase-like_dom"/>
</dbReference>
<dbReference type="FunFam" id="1.10.1200.10:FF:000005">
    <property type="entry name" value="Nonribosomal peptide synthetase 1"/>
    <property type="match status" value="1"/>
</dbReference>
<dbReference type="Pfam" id="PF00501">
    <property type="entry name" value="AMP-binding"/>
    <property type="match status" value="3"/>
</dbReference>
<dbReference type="Gene3D" id="3.40.50.720">
    <property type="entry name" value="NAD(P)-binding Rossmann-like Domain"/>
    <property type="match status" value="1"/>
</dbReference>
<dbReference type="Pfam" id="PF00668">
    <property type="entry name" value="Condensation"/>
    <property type="match status" value="3"/>
</dbReference>
<dbReference type="Gene3D" id="3.30.559.10">
    <property type="entry name" value="Chloramphenicol acetyltransferase-like domain"/>
    <property type="match status" value="3"/>
</dbReference>
<dbReference type="KEGG" id="pchm:VFPPC_16539"/>
<dbReference type="InterPro" id="IPR042099">
    <property type="entry name" value="ANL_N_sf"/>
</dbReference>
<gene>
    <name evidence="6" type="ORF">VFPPC_16539</name>
</gene>